<reference evidence="2" key="1">
    <citation type="submission" date="2016-11" db="UniProtKB">
        <authorList>
            <consortium name="WormBaseParasite"/>
        </authorList>
    </citation>
    <scope>IDENTIFICATION</scope>
</reference>
<accession>A0A1I7Y2J8</accession>
<dbReference type="Proteomes" id="UP000095287">
    <property type="component" value="Unplaced"/>
</dbReference>
<proteinExistence type="predicted"/>
<dbReference type="WBParaSite" id="L893_g11960.t1">
    <property type="protein sequence ID" value="L893_g11960.t1"/>
    <property type="gene ID" value="L893_g11960"/>
</dbReference>
<sequence>MKARYDPSESEMTFLMNLRESESKVRFVGVLGRSLGRSCSCDSHLLSTKRFRLLTHNEGLGGNFDRWPSACEPKATDD</sequence>
<protein>
    <submittedName>
        <fullName evidence="2">Uncharacterized protein</fullName>
    </submittedName>
</protein>
<name>A0A1I7Y2J8_9BILA</name>
<organism evidence="1 2">
    <name type="scientific">Steinernema glaseri</name>
    <dbReference type="NCBI Taxonomy" id="37863"/>
    <lineage>
        <taxon>Eukaryota</taxon>
        <taxon>Metazoa</taxon>
        <taxon>Ecdysozoa</taxon>
        <taxon>Nematoda</taxon>
        <taxon>Chromadorea</taxon>
        <taxon>Rhabditida</taxon>
        <taxon>Tylenchina</taxon>
        <taxon>Panagrolaimomorpha</taxon>
        <taxon>Strongyloidoidea</taxon>
        <taxon>Steinernematidae</taxon>
        <taxon>Steinernema</taxon>
    </lineage>
</organism>
<dbReference type="AlphaFoldDB" id="A0A1I7Y2J8"/>
<evidence type="ECO:0000313" key="2">
    <source>
        <dbReference type="WBParaSite" id="L893_g11960.t1"/>
    </source>
</evidence>
<keyword evidence="1" id="KW-1185">Reference proteome</keyword>
<evidence type="ECO:0000313" key="1">
    <source>
        <dbReference type="Proteomes" id="UP000095287"/>
    </source>
</evidence>